<dbReference type="Proteomes" id="UP000318081">
    <property type="component" value="Chromosome"/>
</dbReference>
<evidence type="ECO:0000313" key="2">
    <source>
        <dbReference type="Proteomes" id="UP000318081"/>
    </source>
</evidence>
<dbReference type="RefSeq" id="WP_145217515.1">
    <property type="nucleotide sequence ID" value="NZ_CP036432.1"/>
</dbReference>
<dbReference type="EMBL" id="CP036432">
    <property type="protein sequence ID" value="QDV86415.1"/>
    <property type="molecule type" value="Genomic_DNA"/>
</dbReference>
<dbReference type="Gene3D" id="2.40.110.10">
    <property type="entry name" value="Butyryl-CoA Dehydrogenase, subunit A, domain 2"/>
    <property type="match status" value="1"/>
</dbReference>
<keyword evidence="2" id="KW-1185">Reference proteome</keyword>
<dbReference type="SUPFAM" id="SSF56645">
    <property type="entry name" value="Acyl-CoA dehydrogenase NM domain-like"/>
    <property type="match status" value="1"/>
</dbReference>
<dbReference type="PANTHER" id="PTHR43884:SF12">
    <property type="entry name" value="ISOVALERYL-COA DEHYDROGENASE, MITOCHONDRIAL-RELATED"/>
    <property type="match status" value="1"/>
</dbReference>
<sequence>MRHSTTSADFESLLETLASQASRWRTTSDWPADSLLRCGQHGIFGGLSGISPTWTDQPIWTAVDQIETLIGLARADLLTTFVITQHVGAIKRIAASDRLAAGGNAASVLQESVLPTLIDGTTIASVGISHLTTSRLHLGRPAVVATAAEQSGESGYRLSGTIPWVTGAPAVGYVVVGATCEDATQILVLIHPSDEGVQRGRGAEMVAMSASCTDAIELHDVFVPEGRVLSGPRQNVLTPAKPNGSAPTGAGGLQTSALALGLSYAALEYLREESSRRGNLIPIVDRFNDEHQRLHQTIRAAAGGDSGQDSAAIRTLANGLVQRTTNAAMTTAKGAGMMIDHPVGRWCQQALFFLVWSCPQPVADAHLCELAGLD</sequence>
<evidence type="ECO:0008006" key="3">
    <source>
        <dbReference type="Google" id="ProtNLM"/>
    </source>
</evidence>
<protein>
    <recommendedName>
        <fullName evidence="3">Acyl-CoA dehydrogenase</fullName>
    </recommendedName>
</protein>
<dbReference type="InterPro" id="IPR046373">
    <property type="entry name" value="Acyl-CoA_Oxase/DH_mid-dom_sf"/>
</dbReference>
<reference evidence="1 2" key="1">
    <citation type="submission" date="2019-02" db="EMBL/GenBank/DDBJ databases">
        <title>Deep-cultivation of Planctomycetes and their phenomic and genomic characterization uncovers novel biology.</title>
        <authorList>
            <person name="Wiegand S."/>
            <person name="Jogler M."/>
            <person name="Boedeker C."/>
            <person name="Pinto D."/>
            <person name="Vollmers J."/>
            <person name="Rivas-Marin E."/>
            <person name="Kohn T."/>
            <person name="Peeters S.H."/>
            <person name="Heuer A."/>
            <person name="Rast P."/>
            <person name="Oberbeckmann S."/>
            <person name="Bunk B."/>
            <person name="Jeske O."/>
            <person name="Meyerdierks A."/>
            <person name="Storesund J.E."/>
            <person name="Kallscheuer N."/>
            <person name="Luecker S."/>
            <person name="Lage O.M."/>
            <person name="Pohl T."/>
            <person name="Merkel B.J."/>
            <person name="Hornburger P."/>
            <person name="Mueller R.-W."/>
            <person name="Bruemmer F."/>
            <person name="Labrenz M."/>
            <person name="Spormann A.M."/>
            <person name="Op den Camp H."/>
            <person name="Overmann J."/>
            <person name="Amann R."/>
            <person name="Jetten M.S.M."/>
            <person name="Mascher T."/>
            <person name="Medema M.H."/>
            <person name="Devos D.P."/>
            <person name="Kaster A.-K."/>
            <person name="Ovreas L."/>
            <person name="Rohde M."/>
            <person name="Galperin M.Y."/>
            <person name="Jogler C."/>
        </authorList>
    </citation>
    <scope>NUCLEOTIDE SEQUENCE [LARGE SCALE GENOMIC DNA]</scope>
    <source>
        <strain evidence="1 2">TBK1r</strain>
    </source>
</reference>
<accession>A0ABX5XWL8</accession>
<name>A0ABX5XWL8_9BACT</name>
<gene>
    <name evidence="1" type="ORF">TBK1r_54340</name>
</gene>
<evidence type="ECO:0000313" key="1">
    <source>
        <dbReference type="EMBL" id="QDV86415.1"/>
    </source>
</evidence>
<dbReference type="InterPro" id="IPR009100">
    <property type="entry name" value="AcylCoA_DH/oxidase_NM_dom_sf"/>
</dbReference>
<proteinExistence type="predicted"/>
<dbReference type="PANTHER" id="PTHR43884">
    <property type="entry name" value="ACYL-COA DEHYDROGENASE"/>
    <property type="match status" value="1"/>
</dbReference>
<organism evidence="1 2">
    <name type="scientific">Stieleria magnilauensis</name>
    <dbReference type="NCBI Taxonomy" id="2527963"/>
    <lineage>
        <taxon>Bacteria</taxon>
        <taxon>Pseudomonadati</taxon>
        <taxon>Planctomycetota</taxon>
        <taxon>Planctomycetia</taxon>
        <taxon>Pirellulales</taxon>
        <taxon>Pirellulaceae</taxon>
        <taxon>Stieleria</taxon>
    </lineage>
</organism>